<dbReference type="Gene3D" id="1.10.3210.10">
    <property type="entry name" value="Hypothetical protein af1432"/>
    <property type="match status" value="1"/>
</dbReference>
<sequence>MRVISTNRLQPGDKLAKPVYGTAGGLIMPANLPLTREHIERLLKQGVQQVYLDDPRVADLQIEEPIREITRIKVIKVLQEAMQEIGKKGLAVSLNSKAIEEVIHELHEELIYGRAREINLYKVQAGEDYLPLQALNTAILATNMARLGGFVQNSKDVVTGTLLMNLGLALIPKEILFKPGALLPEEKIQVQKHVEYSLQIANNNFPNLRAHVKVIIQQHHERLDGSGYPQGLKGEKIHPLAQLVGIAETYSAMVSWRPYREIISPQEAIEYIMGGAGIEFDHKLIDIFSRCTVPYPVGSMVLLSTGEKGVIIDLGKGLATRPRIRLFTDEKGQNLAQPVDINLSDPQYQTRVIVGLLDE</sequence>
<reference evidence="3" key="1">
    <citation type="submission" date="2017-02" db="EMBL/GenBank/DDBJ databases">
        <authorList>
            <person name="Varghese N."/>
            <person name="Submissions S."/>
        </authorList>
    </citation>
    <scope>NUCLEOTIDE SEQUENCE [LARGE SCALE GENOMIC DNA]</scope>
    <source>
        <strain evidence="3">DSM 16521</strain>
    </source>
</reference>
<dbReference type="Pfam" id="PF13487">
    <property type="entry name" value="HD_5"/>
    <property type="match status" value="1"/>
</dbReference>
<accession>A0A1T4QK21</accession>
<name>A0A1T4QK21_9FIRM</name>
<dbReference type="AlphaFoldDB" id="A0A1T4QK21"/>
<gene>
    <name evidence="2" type="ORF">SAMN02745885_01689</name>
</gene>
<proteinExistence type="predicted"/>
<evidence type="ECO:0000313" key="3">
    <source>
        <dbReference type="Proteomes" id="UP000189933"/>
    </source>
</evidence>
<dbReference type="RefSeq" id="WP_078665732.1">
    <property type="nucleotide sequence ID" value="NZ_FUXM01000019.1"/>
</dbReference>
<evidence type="ECO:0000313" key="2">
    <source>
        <dbReference type="EMBL" id="SKA03831.1"/>
    </source>
</evidence>
<dbReference type="PANTHER" id="PTHR43155">
    <property type="entry name" value="CYCLIC DI-GMP PHOSPHODIESTERASE PA4108-RELATED"/>
    <property type="match status" value="1"/>
</dbReference>
<dbReference type="Proteomes" id="UP000189933">
    <property type="component" value="Unassembled WGS sequence"/>
</dbReference>
<keyword evidence="3" id="KW-1185">Reference proteome</keyword>
<organism evidence="2 3">
    <name type="scientific">Carboxydocella sporoproducens DSM 16521</name>
    <dbReference type="NCBI Taxonomy" id="1121270"/>
    <lineage>
        <taxon>Bacteria</taxon>
        <taxon>Bacillati</taxon>
        <taxon>Bacillota</taxon>
        <taxon>Clostridia</taxon>
        <taxon>Eubacteriales</taxon>
        <taxon>Clostridiales Family XVI. Incertae Sedis</taxon>
        <taxon>Carboxydocella</taxon>
    </lineage>
</organism>
<dbReference type="OrthoDB" id="9798833at2"/>
<dbReference type="InterPro" id="IPR037522">
    <property type="entry name" value="HD_GYP_dom"/>
</dbReference>
<dbReference type="EMBL" id="FUXM01000019">
    <property type="protein sequence ID" value="SKA03831.1"/>
    <property type="molecule type" value="Genomic_DNA"/>
</dbReference>
<dbReference type="SUPFAM" id="SSF109604">
    <property type="entry name" value="HD-domain/PDEase-like"/>
    <property type="match status" value="1"/>
</dbReference>
<dbReference type="PANTHER" id="PTHR43155:SF2">
    <property type="entry name" value="CYCLIC DI-GMP PHOSPHODIESTERASE PA4108"/>
    <property type="match status" value="1"/>
</dbReference>
<evidence type="ECO:0000259" key="1">
    <source>
        <dbReference type="PROSITE" id="PS51832"/>
    </source>
</evidence>
<dbReference type="InterPro" id="IPR003607">
    <property type="entry name" value="HD/PDEase_dom"/>
</dbReference>
<dbReference type="CDD" id="cd00077">
    <property type="entry name" value="HDc"/>
    <property type="match status" value="1"/>
</dbReference>
<protein>
    <submittedName>
        <fullName evidence="2">HD domain-containing protein</fullName>
    </submittedName>
</protein>
<feature type="domain" description="HD-GYP" evidence="1">
    <location>
        <begin position="103"/>
        <end position="304"/>
    </location>
</feature>
<dbReference type="PROSITE" id="PS51832">
    <property type="entry name" value="HD_GYP"/>
    <property type="match status" value="1"/>
</dbReference>